<name>A0A6C0B984_9ZZZZ</name>
<sequence length="151" mass="17046">MFTFIKRYVPNSLTQKDKQKQRSMLTKSRKMYKQNKYYTRKPVASYKHKTSSHITDAKRIYDVQTVVPNSELALKTGCSLDALRKIVKKGEGAYYSSGSRPNQTPQSWGLARLASSITAGNASIVDYDILEQGCNSTSKALKLAKTRKNKN</sequence>
<protein>
    <recommendedName>
        <fullName evidence="1">DUF5824 domain-containing protein</fullName>
    </recommendedName>
</protein>
<dbReference type="InterPro" id="IPR043862">
    <property type="entry name" value="DUF5824"/>
</dbReference>
<organism evidence="2">
    <name type="scientific">viral metagenome</name>
    <dbReference type="NCBI Taxonomy" id="1070528"/>
    <lineage>
        <taxon>unclassified sequences</taxon>
        <taxon>metagenomes</taxon>
        <taxon>organismal metagenomes</taxon>
    </lineage>
</organism>
<evidence type="ECO:0000313" key="2">
    <source>
        <dbReference type="EMBL" id="QHS88119.1"/>
    </source>
</evidence>
<proteinExistence type="predicted"/>
<dbReference type="EMBL" id="MN739094">
    <property type="protein sequence ID" value="QHS88119.1"/>
    <property type="molecule type" value="Genomic_DNA"/>
</dbReference>
<evidence type="ECO:0000259" key="1">
    <source>
        <dbReference type="Pfam" id="PF19141"/>
    </source>
</evidence>
<reference evidence="2" key="1">
    <citation type="journal article" date="2020" name="Nature">
        <title>Giant virus diversity and host interactions through global metagenomics.</title>
        <authorList>
            <person name="Schulz F."/>
            <person name="Roux S."/>
            <person name="Paez-Espino D."/>
            <person name="Jungbluth S."/>
            <person name="Walsh D.A."/>
            <person name="Denef V.J."/>
            <person name="McMahon K.D."/>
            <person name="Konstantinidis K.T."/>
            <person name="Eloe-Fadrosh E.A."/>
            <person name="Kyrpides N.C."/>
            <person name="Woyke T."/>
        </authorList>
    </citation>
    <scope>NUCLEOTIDE SEQUENCE</scope>
    <source>
        <strain evidence="2">GVMAG-M-3300010158-55</strain>
    </source>
</reference>
<feature type="domain" description="DUF5824" evidence="1">
    <location>
        <begin position="16"/>
        <end position="117"/>
    </location>
</feature>
<accession>A0A6C0B984</accession>
<dbReference type="Pfam" id="PF19141">
    <property type="entry name" value="DUF5824"/>
    <property type="match status" value="1"/>
</dbReference>
<dbReference type="AlphaFoldDB" id="A0A6C0B984"/>